<keyword evidence="3" id="KW-1185">Reference proteome</keyword>
<protein>
    <recommendedName>
        <fullName evidence="1">PLL-like beta propeller domain-containing protein</fullName>
    </recommendedName>
</protein>
<comment type="caution">
    <text evidence="2">The sequence shown here is derived from an EMBL/GenBank/DDBJ whole genome shotgun (WGS) entry which is preliminary data.</text>
</comment>
<reference evidence="2 3" key="1">
    <citation type="submission" date="2019-10" db="EMBL/GenBank/DDBJ databases">
        <title>Whole genome shotgun sequence of Acrocarpospora pleiomorpha NBRC 16267.</title>
        <authorList>
            <person name="Ichikawa N."/>
            <person name="Kimura A."/>
            <person name="Kitahashi Y."/>
            <person name="Komaki H."/>
            <person name="Oguchi A."/>
        </authorList>
    </citation>
    <scope>NUCLEOTIDE SEQUENCE [LARGE SCALE GENOMIC DNA]</scope>
    <source>
        <strain evidence="2 3">NBRC 16267</strain>
    </source>
</reference>
<evidence type="ECO:0000259" key="1">
    <source>
        <dbReference type="Pfam" id="PF26607"/>
    </source>
</evidence>
<feature type="domain" description="PLL-like beta propeller" evidence="1">
    <location>
        <begin position="56"/>
        <end position="230"/>
    </location>
</feature>
<proteinExistence type="predicted"/>
<feature type="domain" description="PLL-like beta propeller" evidence="1">
    <location>
        <begin position="241"/>
        <end position="386"/>
    </location>
</feature>
<dbReference type="InterPro" id="IPR058502">
    <property type="entry name" value="PLL-like_beta-prop"/>
</dbReference>
<accession>A0A5M3XE79</accession>
<evidence type="ECO:0000313" key="2">
    <source>
        <dbReference type="EMBL" id="GES17223.1"/>
    </source>
</evidence>
<dbReference type="RefSeq" id="WP_155342421.1">
    <property type="nucleotide sequence ID" value="NZ_BAAAHM010000001.1"/>
</dbReference>
<organism evidence="2 3">
    <name type="scientific">Acrocarpospora pleiomorpha</name>
    <dbReference type="NCBI Taxonomy" id="90975"/>
    <lineage>
        <taxon>Bacteria</taxon>
        <taxon>Bacillati</taxon>
        <taxon>Actinomycetota</taxon>
        <taxon>Actinomycetes</taxon>
        <taxon>Streptosporangiales</taxon>
        <taxon>Streptosporangiaceae</taxon>
        <taxon>Acrocarpospora</taxon>
    </lineage>
</organism>
<dbReference type="Proteomes" id="UP000377595">
    <property type="component" value="Unassembled WGS sequence"/>
</dbReference>
<dbReference type="EMBL" id="BLAF01000004">
    <property type="protein sequence ID" value="GES17223.1"/>
    <property type="molecule type" value="Genomic_DNA"/>
</dbReference>
<dbReference type="OrthoDB" id="7671932at2"/>
<dbReference type="SUPFAM" id="SSF89372">
    <property type="entry name" value="Fucose-specific lectin"/>
    <property type="match status" value="2"/>
</dbReference>
<dbReference type="AlphaFoldDB" id="A0A5M3XE79"/>
<evidence type="ECO:0000313" key="3">
    <source>
        <dbReference type="Proteomes" id="UP000377595"/>
    </source>
</evidence>
<name>A0A5M3XE79_9ACTN</name>
<dbReference type="Pfam" id="PF26607">
    <property type="entry name" value="DUF8189"/>
    <property type="match status" value="2"/>
</dbReference>
<sequence>MKIHARINLLVLLVVSLAGYALMIPPPAQAHMLLSSAGPIAVGRAYDDPYNDCVIGGLVLFAVTTENVVMYKRQDGCVAGGWSSWQLLGSPPFSAPVTDIDVAPNGEHVVIAGNDGSVAYAEQWSRGDWDGWFPLGVAGNLVEIVENSDGRLEIFAGGNGRGLSHSWQPDIDGYYGPWERLSDSTMPTIENLAAMRAPDGKIQVFVERPGSGVYTIRQASSGWGGWVNLGNPGSSLQYDTLTVGMNADGRLEVFGIVFVSDCGANCYTMHVMHKWLQSNGSRSGWASLGTGDFGGLSVGRTSPSKKLDVYACVWENAKNYVWHRAQSAPNSGYNGWQGFGHVGCGSGKVVVGYNPDGRLELFTLHDNRQVYHKWQTAPDGSWSSGWVGMF</sequence>
<dbReference type="Gene3D" id="2.120.10.70">
    <property type="entry name" value="Fucose-specific lectin"/>
    <property type="match status" value="1"/>
</dbReference>
<gene>
    <name evidence="2" type="ORF">Aple_001180</name>
</gene>